<reference evidence="1 2" key="1">
    <citation type="journal article" date="2016" name="Nat. Commun.">
        <title>Thousands of microbial genomes shed light on interconnected biogeochemical processes in an aquifer system.</title>
        <authorList>
            <person name="Anantharaman K."/>
            <person name="Brown C.T."/>
            <person name="Hug L.A."/>
            <person name="Sharon I."/>
            <person name="Castelle C.J."/>
            <person name="Probst A.J."/>
            <person name="Thomas B.C."/>
            <person name="Singh A."/>
            <person name="Wilkins M.J."/>
            <person name="Karaoz U."/>
            <person name="Brodie E.L."/>
            <person name="Williams K.H."/>
            <person name="Hubbard S.S."/>
            <person name="Banfield J.F."/>
        </authorList>
    </citation>
    <scope>NUCLEOTIDE SEQUENCE [LARGE SCALE GENOMIC DNA]</scope>
</reference>
<evidence type="ECO:0000313" key="2">
    <source>
        <dbReference type="Proteomes" id="UP000177810"/>
    </source>
</evidence>
<name>A0A1G2F4Z5_9BACT</name>
<organism evidence="1 2">
    <name type="scientific">Candidatus Portnoybacteria bacterium RBG_13_40_8</name>
    <dbReference type="NCBI Taxonomy" id="1801990"/>
    <lineage>
        <taxon>Bacteria</taxon>
        <taxon>Candidatus Portnoyibacteriota</taxon>
    </lineage>
</organism>
<dbReference type="Proteomes" id="UP000177810">
    <property type="component" value="Unassembled WGS sequence"/>
</dbReference>
<proteinExistence type="predicted"/>
<protein>
    <submittedName>
        <fullName evidence="1">Uncharacterized protein</fullName>
    </submittedName>
</protein>
<accession>A0A1G2F4Z5</accession>
<evidence type="ECO:0000313" key="1">
    <source>
        <dbReference type="EMBL" id="OGZ33135.1"/>
    </source>
</evidence>
<dbReference type="EMBL" id="MHMT01000004">
    <property type="protein sequence ID" value="OGZ33135.1"/>
    <property type="molecule type" value="Genomic_DNA"/>
</dbReference>
<dbReference type="AlphaFoldDB" id="A0A1G2F4Z5"/>
<comment type="caution">
    <text evidence="1">The sequence shown here is derived from an EMBL/GenBank/DDBJ whole genome shotgun (WGS) entry which is preliminary data.</text>
</comment>
<sequence length="117" mass="13507">MKLSDLTYEILVEIVTIYDETVGGHGIRYLYPGELNNILQDVQKYGAAERRYGSSLTIHSKLWIQCDFSYCAKPVIFFRFDANVDLHSKRGEKIALNLERKFEEAVDEFLTKRGLAI</sequence>
<gene>
    <name evidence="1" type="ORF">A2V69_01820</name>
</gene>